<dbReference type="STRING" id="478820.A0A196SAT2"/>
<dbReference type="GO" id="GO:0000139">
    <property type="term" value="C:Golgi membrane"/>
    <property type="evidence" value="ECO:0007669"/>
    <property type="project" value="TreeGrafter"/>
</dbReference>
<dbReference type="GO" id="GO:0015031">
    <property type="term" value="P:protein transport"/>
    <property type="evidence" value="ECO:0007669"/>
    <property type="project" value="UniProtKB-KW"/>
</dbReference>
<gene>
    <name evidence="9" type="ORF">AV274_5105</name>
</gene>
<evidence type="ECO:0000256" key="5">
    <source>
        <dbReference type="ARBA" id="ARBA00022989"/>
    </source>
</evidence>
<evidence type="ECO:0000313" key="9">
    <source>
        <dbReference type="EMBL" id="OAO13212.1"/>
    </source>
</evidence>
<dbReference type="Pfam" id="PF08571">
    <property type="entry name" value="Yos1"/>
    <property type="match status" value="1"/>
</dbReference>
<dbReference type="GO" id="GO:0030134">
    <property type="term" value="C:COPII-coated ER to Golgi transport vesicle"/>
    <property type="evidence" value="ECO:0007669"/>
    <property type="project" value="TreeGrafter"/>
</dbReference>
<dbReference type="GO" id="GO:0005789">
    <property type="term" value="C:endoplasmic reticulum membrane"/>
    <property type="evidence" value="ECO:0007669"/>
    <property type="project" value="TreeGrafter"/>
</dbReference>
<dbReference type="Proteomes" id="UP000078348">
    <property type="component" value="Unassembled WGS sequence"/>
</dbReference>
<dbReference type="OrthoDB" id="15356at2759"/>
<keyword evidence="3 8" id="KW-0812">Transmembrane</keyword>
<dbReference type="AlphaFoldDB" id="A0A196SAT2"/>
<evidence type="ECO:0000256" key="6">
    <source>
        <dbReference type="ARBA" id="ARBA00023136"/>
    </source>
</evidence>
<evidence type="ECO:0000256" key="4">
    <source>
        <dbReference type="ARBA" id="ARBA00022927"/>
    </source>
</evidence>
<comment type="similarity">
    <text evidence="7">Belongs to the YOS1 family.</text>
</comment>
<reference evidence="9 10" key="1">
    <citation type="submission" date="2016-05" db="EMBL/GenBank/DDBJ databases">
        <title>Nuclear genome of Blastocystis sp. subtype 1 NandII.</title>
        <authorList>
            <person name="Gentekaki E."/>
            <person name="Curtis B."/>
            <person name="Stairs C."/>
            <person name="Eme L."/>
            <person name="Herman E."/>
            <person name="Klimes V."/>
            <person name="Arias M.C."/>
            <person name="Elias M."/>
            <person name="Hilliou F."/>
            <person name="Klute M."/>
            <person name="Malik S.-B."/>
            <person name="Pightling A."/>
            <person name="Rachubinski R."/>
            <person name="Salas D."/>
            <person name="Schlacht A."/>
            <person name="Suga H."/>
            <person name="Archibald J."/>
            <person name="Ball S.G."/>
            <person name="Clark G."/>
            <person name="Dacks J."/>
            <person name="Van Der Giezen M."/>
            <person name="Tsaousis A."/>
            <person name="Roger A."/>
        </authorList>
    </citation>
    <scope>NUCLEOTIDE SEQUENCE [LARGE SCALE GENOMIC DNA]</scope>
    <source>
        <strain evidence="10">ATCC 50177 / NandII</strain>
    </source>
</reference>
<dbReference type="EMBL" id="LXWW01000445">
    <property type="protein sequence ID" value="OAO13212.1"/>
    <property type="molecule type" value="Genomic_DNA"/>
</dbReference>
<dbReference type="InterPro" id="IPR013880">
    <property type="entry name" value="Yos1"/>
</dbReference>
<evidence type="ECO:0000313" key="10">
    <source>
        <dbReference type="Proteomes" id="UP000078348"/>
    </source>
</evidence>
<keyword evidence="2" id="KW-0813">Transport</keyword>
<accession>A0A196SAT2</accession>
<evidence type="ECO:0000256" key="1">
    <source>
        <dbReference type="ARBA" id="ARBA00004370"/>
    </source>
</evidence>
<keyword evidence="10" id="KW-1185">Reference proteome</keyword>
<comment type="subcellular location">
    <subcellularLocation>
        <location evidence="1">Membrane</location>
    </subcellularLocation>
</comment>
<feature type="transmembrane region" description="Helical" evidence="8">
    <location>
        <begin position="57"/>
        <end position="76"/>
    </location>
</feature>
<keyword evidence="5 8" id="KW-1133">Transmembrane helix</keyword>
<dbReference type="PANTHER" id="PTHR15858:SF0">
    <property type="entry name" value="IMMEDIATE EARLY RESPONSE 3-INTERACTING PROTEIN 1"/>
    <property type="match status" value="1"/>
</dbReference>
<proteinExistence type="inferred from homology"/>
<keyword evidence="4" id="KW-0653">Protein transport</keyword>
<feature type="transmembrane region" description="Helical" evidence="8">
    <location>
        <begin position="6"/>
        <end position="22"/>
    </location>
</feature>
<name>A0A196SAT2_BLAHN</name>
<dbReference type="GO" id="GO:0006888">
    <property type="term" value="P:endoplasmic reticulum to Golgi vesicle-mediated transport"/>
    <property type="evidence" value="ECO:0007669"/>
    <property type="project" value="TreeGrafter"/>
</dbReference>
<evidence type="ECO:0000256" key="3">
    <source>
        <dbReference type="ARBA" id="ARBA00022692"/>
    </source>
</evidence>
<organism evidence="9 10">
    <name type="scientific">Blastocystis sp. subtype 1 (strain ATCC 50177 / NandII)</name>
    <dbReference type="NCBI Taxonomy" id="478820"/>
    <lineage>
        <taxon>Eukaryota</taxon>
        <taxon>Sar</taxon>
        <taxon>Stramenopiles</taxon>
        <taxon>Bigyra</taxon>
        <taxon>Opalozoa</taxon>
        <taxon>Opalinata</taxon>
        <taxon>Blastocystidae</taxon>
        <taxon>Blastocystis</taxon>
    </lineage>
</organism>
<sequence length="77" mass="8832">MLSLWNLIKAVLLFVNALAILHEKRFLKKYGWDVVDASYGSNPIKNQCISLLQAVRWLRVPLIFVNFIFIVIDAITG</sequence>
<comment type="caution">
    <text evidence="9">The sequence shown here is derived from an EMBL/GenBank/DDBJ whole genome shotgun (WGS) entry which is preliminary data.</text>
</comment>
<dbReference type="PANTHER" id="PTHR15858">
    <property type="entry name" value="IMMEDIATE EARLY RESPONSE 3-INTERACTING PROTEIN 1"/>
    <property type="match status" value="1"/>
</dbReference>
<evidence type="ECO:0000256" key="2">
    <source>
        <dbReference type="ARBA" id="ARBA00022448"/>
    </source>
</evidence>
<evidence type="ECO:0000256" key="8">
    <source>
        <dbReference type="SAM" id="Phobius"/>
    </source>
</evidence>
<keyword evidence="6 8" id="KW-0472">Membrane</keyword>
<protein>
    <submittedName>
        <fullName evidence="9">Yos1-like protein</fullName>
    </submittedName>
</protein>
<evidence type="ECO:0000256" key="7">
    <source>
        <dbReference type="ARBA" id="ARBA00024203"/>
    </source>
</evidence>